<accession>A0A415HVL1</accession>
<dbReference type="RefSeq" id="WP_118367487.1">
    <property type="nucleotide sequence ID" value="NZ_CABJDZ010000001.1"/>
</dbReference>
<comment type="caution">
    <text evidence="2">The sequence shown here is derived from an EMBL/GenBank/DDBJ whole genome shotgun (WGS) entry which is preliminary data.</text>
</comment>
<reference evidence="2 3" key="1">
    <citation type="submission" date="2018-08" db="EMBL/GenBank/DDBJ databases">
        <title>A genome reference for cultivated species of the human gut microbiota.</title>
        <authorList>
            <person name="Zou Y."/>
            <person name="Xue W."/>
            <person name="Luo G."/>
        </authorList>
    </citation>
    <scope>NUCLEOTIDE SEQUENCE [LARGE SCALE GENOMIC DNA]</scope>
    <source>
        <strain evidence="2 3">AF39-4</strain>
    </source>
</reference>
<dbReference type="Gene3D" id="1.10.260.40">
    <property type="entry name" value="lambda repressor-like DNA-binding domains"/>
    <property type="match status" value="1"/>
</dbReference>
<proteinExistence type="predicted"/>
<feature type="domain" description="HTH cro/C1-type" evidence="1">
    <location>
        <begin position="36"/>
        <end position="61"/>
    </location>
</feature>
<dbReference type="Pfam" id="PF13443">
    <property type="entry name" value="HTH_26"/>
    <property type="match status" value="1"/>
</dbReference>
<dbReference type="Proteomes" id="UP000284267">
    <property type="component" value="Unassembled WGS sequence"/>
</dbReference>
<dbReference type="PROSITE" id="PS50943">
    <property type="entry name" value="HTH_CROC1"/>
    <property type="match status" value="1"/>
</dbReference>
<dbReference type="SUPFAM" id="SSF47413">
    <property type="entry name" value="lambda repressor-like DNA-binding domains"/>
    <property type="match status" value="1"/>
</dbReference>
<organism evidence="2 3">
    <name type="scientific">Blautia obeum</name>
    <dbReference type="NCBI Taxonomy" id="40520"/>
    <lineage>
        <taxon>Bacteria</taxon>
        <taxon>Bacillati</taxon>
        <taxon>Bacillota</taxon>
        <taxon>Clostridia</taxon>
        <taxon>Lachnospirales</taxon>
        <taxon>Lachnospiraceae</taxon>
        <taxon>Blautia</taxon>
    </lineage>
</organism>
<evidence type="ECO:0000259" key="1">
    <source>
        <dbReference type="PROSITE" id="PS50943"/>
    </source>
</evidence>
<sequence length="174" mass="19530">MLKIKIKNLVDSKFDNINQFAKAIGIGYQPAEKLYNGDVSRIGLDTLESICDVLDCTPSDILVKEEKTTNNVKYNHYASTMSDQPSCVAEEHYPYGFPSSERVGVNHDSPILKNVIISSKNKPQPTDPQFNKLLTEIVTNVVNIEMDKQFSARFKKYADNLDKSNIKTPKKGGE</sequence>
<evidence type="ECO:0000313" key="2">
    <source>
        <dbReference type="EMBL" id="RHK98242.1"/>
    </source>
</evidence>
<dbReference type="AlphaFoldDB" id="A0A415HVL1"/>
<dbReference type="EMBL" id="QROE01000001">
    <property type="protein sequence ID" value="RHK98242.1"/>
    <property type="molecule type" value="Genomic_DNA"/>
</dbReference>
<evidence type="ECO:0000313" key="3">
    <source>
        <dbReference type="Proteomes" id="UP000284267"/>
    </source>
</evidence>
<protein>
    <submittedName>
        <fullName evidence="2">XRE family transcriptional regulator</fullName>
    </submittedName>
</protein>
<dbReference type="InterPro" id="IPR001387">
    <property type="entry name" value="Cro/C1-type_HTH"/>
</dbReference>
<dbReference type="InterPro" id="IPR010982">
    <property type="entry name" value="Lambda_DNA-bd_dom_sf"/>
</dbReference>
<name>A0A415HVL1_9FIRM</name>
<dbReference type="GO" id="GO:0003677">
    <property type="term" value="F:DNA binding"/>
    <property type="evidence" value="ECO:0007669"/>
    <property type="project" value="InterPro"/>
</dbReference>
<gene>
    <name evidence="2" type="ORF">DW040_02750</name>
</gene>